<dbReference type="PANTHER" id="PTHR19136:SF81">
    <property type="entry name" value="MOLYBDENUM COFACTOR GUANYLYLTRANSFERASE"/>
    <property type="match status" value="1"/>
</dbReference>
<protein>
    <submittedName>
        <fullName evidence="4">Molybdopterin-guanine dinucleotide biosynthesis protein</fullName>
    </submittedName>
</protein>
<evidence type="ECO:0000259" key="3">
    <source>
        <dbReference type="Pfam" id="PF12804"/>
    </source>
</evidence>
<dbReference type="Proteomes" id="UP000323856">
    <property type="component" value="Unassembled WGS sequence"/>
</dbReference>
<dbReference type="GO" id="GO:0016779">
    <property type="term" value="F:nucleotidyltransferase activity"/>
    <property type="evidence" value="ECO:0007669"/>
    <property type="project" value="TreeGrafter"/>
</dbReference>
<organism evidence="4 5">
    <name type="scientific">Paeniglutamicibacter gangotriensis</name>
    <dbReference type="NCBI Taxonomy" id="254787"/>
    <lineage>
        <taxon>Bacteria</taxon>
        <taxon>Bacillati</taxon>
        <taxon>Actinomycetota</taxon>
        <taxon>Actinomycetes</taxon>
        <taxon>Micrococcales</taxon>
        <taxon>Micrococcaceae</taxon>
        <taxon>Paeniglutamicibacter</taxon>
    </lineage>
</organism>
<comment type="caution">
    <text evidence="4">The sequence shown here is derived from an EMBL/GenBank/DDBJ whole genome shotgun (WGS) entry which is preliminary data.</text>
</comment>
<dbReference type="EMBL" id="VOBL01000003">
    <property type="protein sequence ID" value="KAA0979013.1"/>
    <property type="molecule type" value="Genomic_DNA"/>
</dbReference>
<accession>A0A5B0EJD1</accession>
<dbReference type="SUPFAM" id="SSF53448">
    <property type="entry name" value="Nucleotide-diphospho-sugar transferases"/>
    <property type="match status" value="1"/>
</dbReference>
<dbReference type="Pfam" id="PF12804">
    <property type="entry name" value="NTP_transf_3"/>
    <property type="match status" value="1"/>
</dbReference>
<dbReference type="InterPro" id="IPR029044">
    <property type="entry name" value="Nucleotide-diphossugar_trans"/>
</dbReference>
<dbReference type="InterPro" id="IPR025877">
    <property type="entry name" value="MobA-like_NTP_Trfase"/>
</dbReference>
<dbReference type="Gene3D" id="3.90.550.10">
    <property type="entry name" value="Spore Coat Polysaccharide Biosynthesis Protein SpsA, Chain A"/>
    <property type="match status" value="1"/>
</dbReference>
<name>A0A5B0EJD1_9MICC</name>
<reference evidence="4 5" key="1">
    <citation type="submission" date="2019-07" db="EMBL/GenBank/DDBJ databases">
        <title>Analysis of the biochemical properties, biological activity and biotechnological potential of siderophores and biosurfactants produced by Antarctic psychrotolerant bacteria.</title>
        <authorList>
            <person name="Styczynski M."/>
            <person name="Krucon T."/>
            <person name="Decewicz P."/>
            <person name="Dziewit L."/>
        </authorList>
    </citation>
    <scope>NUCLEOTIDE SEQUENCE [LARGE SCALE GENOMIC DNA]</scope>
    <source>
        <strain evidence="4 5">ANT_H27</strain>
    </source>
</reference>
<evidence type="ECO:0000313" key="4">
    <source>
        <dbReference type="EMBL" id="KAA0979013.1"/>
    </source>
</evidence>
<feature type="domain" description="MobA-like NTP transferase" evidence="3">
    <location>
        <begin position="5"/>
        <end position="176"/>
    </location>
</feature>
<evidence type="ECO:0000256" key="1">
    <source>
        <dbReference type="ARBA" id="ARBA00022679"/>
    </source>
</evidence>
<proteinExistence type="predicted"/>
<dbReference type="AlphaFoldDB" id="A0A5B0EJD1"/>
<dbReference type="OrthoDB" id="4408226at2"/>
<dbReference type="PANTHER" id="PTHR19136">
    <property type="entry name" value="MOLYBDENUM COFACTOR GUANYLYLTRANSFERASE"/>
    <property type="match status" value="1"/>
</dbReference>
<sequence length="222" mass="23065">MKFDAIIVAGGRGSRLGGVSKPLLEHRGETLLEHSLNAVRDAQAIAVVGAHALAEAVTRYMDGAPDEQRVVITREYPTFAGPAAAVAAGRAALDDGPDDEGAQRENEASELTVVLASDLLDPAPVVAALLAATERPAPGIEAWVPQDATGVLQTLSCAILTTPLREAISQAAEPHGSLENASMMRLLATVQMERLKLPDADFSDVDTPGDAGRHGIAVSNGH</sequence>
<evidence type="ECO:0000313" key="5">
    <source>
        <dbReference type="Proteomes" id="UP000323856"/>
    </source>
</evidence>
<dbReference type="RefSeq" id="WP_007271910.1">
    <property type="nucleotide sequence ID" value="NZ_JBITUG010000027.1"/>
</dbReference>
<keyword evidence="1" id="KW-0808">Transferase</keyword>
<gene>
    <name evidence="4" type="ORF">FQ154_04500</name>
</gene>
<evidence type="ECO:0000256" key="2">
    <source>
        <dbReference type="SAM" id="MobiDB-lite"/>
    </source>
</evidence>
<feature type="region of interest" description="Disordered" evidence="2">
    <location>
        <begin position="201"/>
        <end position="222"/>
    </location>
</feature>